<evidence type="ECO:0000259" key="19">
    <source>
        <dbReference type="PROSITE" id="PS50033"/>
    </source>
</evidence>
<feature type="region of interest" description="Disordered" evidence="18">
    <location>
        <begin position="509"/>
        <end position="549"/>
    </location>
</feature>
<dbReference type="Ensembl" id="ENSCJAT00000137312.1">
    <property type="protein sequence ID" value="ENSCJAP00000084321.1"/>
    <property type="gene ID" value="ENSCJAG00000007418.5"/>
</dbReference>
<keyword evidence="10" id="KW-0206">Cytoskeleton</keyword>
<sequence>MRHRWQPLPPWPGWSRSSPGPGAPRHRTPSEIRVSCGPPQAQVDTVRGSQPWCRSHMSNCGVVRVTLGSGPRERGKGGFRGRGSRDLQQKPGLPRQWGAGSGRGVGADQAPQGPGTGMLGSQATPGMRGLGPGERPAHHPIPASPSSACLPVRKELQAEATVSGSPEAPGTNMVSQPREEGSAHLAVPGVYFTCPLTGATLRKDQRDACIKEAILSRFSTDPVAASIMKIHTFNKDRDRVKLGVDTIARYLDNIHLHPEEEKYRKIKLQNRVFQERINCLEGTHEFFEAIGFQKVMLPVPDQEDPEEFYVLSEATLAQPQSLERHKEQLLAAEPVRAKLDRQCRVFQPSPLASQFDLPGDFFNLTAEEIKREQRLRSDAVERLSVLRTKAMREKEEQRGLRKYTYTLLRVRLPDGCLLQGTFYARERLEAVYGFVREALQHDWLPFELLASGGQKLSEDENPALNECGLVPSALLTFSWDVAVLEDIKAAGAEPDSILKPELLASKPSLERLALPHGQGKGVGRLWSHGNGPRGRASSPQGRGLGTPAD</sequence>
<gene>
    <name evidence="20" type="primary">UBXN6</name>
</gene>
<evidence type="ECO:0000256" key="7">
    <source>
        <dbReference type="ARBA" id="ARBA00022753"/>
    </source>
</evidence>
<evidence type="ECO:0000256" key="8">
    <source>
        <dbReference type="ARBA" id="ARBA00022786"/>
    </source>
</evidence>
<dbReference type="SUPFAM" id="SSF54236">
    <property type="entry name" value="Ubiquitin-like"/>
    <property type="match status" value="1"/>
</dbReference>
<feature type="region of interest" description="Disordered" evidence="18">
    <location>
        <begin position="1"/>
        <end position="41"/>
    </location>
</feature>
<keyword evidence="11" id="KW-0458">Lysosome</keyword>
<dbReference type="FunFam" id="1.20.58.2190:FF:000003">
    <property type="entry name" value="UBX domain-containing protein 6 isoform 1"/>
    <property type="match status" value="1"/>
</dbReference>
<dbReference type="GO" id="GO:0036503">
    <property type="term" value="P:ERAD pathway"/>
    <property type="evidence" value="ECO:0007669"/>
    <property type="project" value="Ensembl"/>
</dbReference>
<keyword evidence="6" id="KW-0963">Cytoplasm</keyword>
<evidence type="ECO:0000256" key="15">
    <source>
        <dbReference type="ARBA" id="ARBA00065525"/>
    </source>
</evidence>
<evidence type="ECO:0000256" key="5">
    <source>
        <dbReference type="ARBA" id="ARBA00004633"/>
    </source>
</evidence>
<feature type="region of interest" description="Disordered" evidence="18">
    <location>
        <begin position="67"/>
        <end position="148"/>
    </location>
</feature>
<dbReference type="InterPro" id="IPR018997">
    <property type="entry name" value="PUB_domain"/>
</dbReference>
<evidence type="ECO:0000256" key="11">
    <source>
        <dbReference type="ARBA" id="ARBA00023228"/>
    </source>
</evidence>
<dbReference type="GO" id="GO:0032510">
    <property type="term" value="P:endosome to lysosome transport via multivesicular body sorting pathway"/>
    <property type="evidence" value="ECO:0007669"/>
    <property type="project" value="Ensembl"/>
</dbReference>
<dbReference type="PANTHER" id="PTHR23153:SF38">
    <property type="entry name" value="UBX DOMAIN-CONTAINING PROTEIN 6"/>
    <property type="match status" value="1"/>
</dbReference>
<dbReference type="Pfam" id="PF09409">
    <property type="entry name" value="PUB"/>
    <property type="match status" value="1"/>
</dbReference>
<evidence type="ECO:0000313" key="21">
    <source>
        <dbReference type="Proteomes" id="UP000008225"/>
    </source>
</evidence>
<evidence type="ECO:0000256" key="14">
    <source>
        <dbReference type="ARBA" id="ARBA00059509"/>
    </source>
</evidence>
<evidence type="ECO:0000256" key="1">
    <source>
        <dbReference type="ARBA" id="ARBA00004123"/>
    </source>
</evidence>
<dbReference type="GO" id="GO:0016236">
    <property type="term" value="P:macroautophagy"/>
    <property type="evidence" value="ECO:0007669"/>
    <property type="project" value="Ensembl"/>
</dbReference>
<dbReference type="Pfam" id="PF00789">
    <property type="entry name" value="UBX"/>
    <property type="match status" value="1"/>
</dbReference>
<dbReference type="GO" id="GO:0031902">
    <property type="term" value="C:late endosome membrane"/>
    <property type="evidence" value="ECO:0007669"/>
    <property type="project" value="UniProtKB-SubCell"/>
</dbReference>
<evidence type="ECO:0000256" key="9">
    <source>
        <dbReference type="ARBA" id="ARBA00023136"/>
    </source>
</evidence>
<dbReference type="InterPro" id="IPR036339">
    <property type="entry name" value="PUB-like_dom_sf"/>
</dbReference>
<dbReference type="GeneTree" id="ENSGT00940000157273"/>
<comment type="function">
    <text evidence="14">May negatively regulate the ATPase activity of VCP, an ATP-driven segregase that associates with different cofactors to control a wide variety of cellular processes. As a cofactor of VCP, it may play a role in the transport of CAV1 to lysosomes for degradation. It may also play a role in endoplasmic reticulum-associated degradation (ERAD) of misfolded proteins. Together with VCP and other cofactors, it may play a role in macroautophagy, regulating for instance the clearance of damaged lysosomes.</text>
</comment>
<keyword evidence="8" id="KW-0833">Ubl conjugation pathway</keyword>
<protein>
    <recommendedName>
        <fullName evidence="16">UBX domain-containing protein 6</fullName>
    </recommendedName>
    <alternativeName>
        <fullName evidence="17">UBX domain-containing protein 1</fullName>
    </alternativeName>
</protein>
<keyword evidence="12" id="KW-0539">Nucleus</keyword>
<feature type="domain" description="UBX" evidence="19">
    <location>
        <begin position="401"/>
        <end position="477"/>
    </location>
</feature>
<dbReference type="GO" id="GO:0005829">
    <property type="term" value="C:cytosol"/>
    <property type="evidence" value="ECO:0007669"/>
    <property type="project" value="UniProtKB-SubCell"/>
</dbReference>
<name>A0A8I3WFT8_CALJA</name>
<dbReference type="InterPro" id="IPR042774">
    <property type="entry name" value="UBXN6_PUB"/>
</dbReference>
<dbReference type="GO" id="GO:0005765">
    <property type="term" value="C:lysosomal membrane"/>
    <property type="evidence" value="ECO:0007669"/>
    <property type="project" value="UniProtKB-SubCell"/>
</dbReference>
<evidence type="ECO:0000313" key="20">
    <source>
        <dbReference type="Ensembl" id="ENSCJAP00000084321.1"/>
    </source>
</evidence>
<dbReference type="GO" id="GO:0005634">
    <property type="term" value="C:nucleus"/>
    <property type="evidence" value="ECO:0007669"/>
    <property type="project" value="UniProtKB-SubCell"/>
</dbReference>
<evidence type="ECO:0000256" key="17">
    <source>
        <dbReference type="ARBA" id="ARBA00075815"/>
    </source>
</evidence>
<dbReference type="Gene3D" id="1.20.58.2190">
    <property type="match status" value="1"/>
</dbReference>
<keyword evidence="21" id="KW-1185">Reference proteome</keyword>
<evidence type="ECO:0000256" key="4">
    <source>
        <dbReference type="ARBA" id="ARBA00004514"/>
    </source>
</evidence>
<reference evidence="20" key="3">
    <citation type="submission" date="2025-09" db="UniProtKB">
        <authorList>
            <consortium name="Ensembl"/>
        </authorList>
    </citation>
    <scope>IDENTIFICATION</scope>
</reference>
<reference evidence="20" key="2">
    <citation type="submission" date="2025-08" db="UniProtKB">
        <authorList>
            <consortium name="Ensembl"/>
        </authorList>
    </citation>
    <scope>IDENTIFICATION</scope>
</reference>
<keyword evidence="9" id="KW-0472">Membrane</keyword>
<evidence type="ECO:0000256" key="16">
    <source>
        <dbReference type="ARBA" id="ARBA00070523"/>
    </source>
</evidence>
<evidence type="ECO:0000256" key="10">
    <source>
        <dbReference type="ARBA" id="ARBA00023212"/>
    </source>
</evidence>
<evidence type="ECO:0000256" key="2">
    <source>
        <dbReference type="ARBA" id="ARBA00004220"/>
    </source>
</evidence>
<dbReference type="InterPro" id="IPR001012">
    <property type="entry name" value="UBX_dom"/>
</dbReference>
<dbReference type="AlphaFoldDB" id="A0A8I3WFT8"/>
<evidence type="ECO:0000256" key="3">
    <source>
        <dbReference type="ARBA" id="ARBA00004300"/>
    </source>
</evidence>
<comment type="subcellular location">
    <subcellularLocation>
        <location evidence="3">Cytoplasm</location>
        <location evidence="3">Cytoskeleton</location>
        <location evidence="3">Microtubule organizing center</location>
        <location evidence="3">Centrosome</location>
    </subcellularLocation>
    <subcellularLocation>
        <location evidence="4">Cytoplasm</location>
        <location evidence="4">Cytosol</location>
    </subcellularLocation>
    <subcellularLocation>
        <location evidence="2">Early endosome membrane</location>
        <topology evidence="2">Peripheral membrane protein</topology>
    </subcellularLocation>
    <subcellularLocation>
        <location evidence="5">Late endosome membrane</location>
        <topology evidence="5">Peripheral membrane protein</topology>
    </subcellularLocation>
    <subcellularLocation>
        <location evidence="13">Lysosome membrane</location>
        <topology evidence="13">Peripheral membrane protein</topology>
    </subcellularLocation>
    <subcellularLocation>
        <location evidence="1">Nucleus</location>
    </subcellularLocation>
</comment>
<evidence type="ECO:0000256" key="18">
    <source>
        <dbReference type="SAM" id="MobiDB-lite"/>
    </source>
</evidence>
<dbReference type="GO" id="GO:0032991">
    <property type="term" value="C:protein-containing complex"/>
    <property type="evidence" value="ECO:0007669"/>
    <property type="project" value="Ensembl"/>
</dbReference>
<dbReference type="PANTHER" id="PTHR23153">
    <property type="entry name" value="UBX-RELATED"/>
    <property type="match status" value="1"/>
</dbReference>
<dbReference type="PROSITE" id="PS50033">
    <property type="entry name" value="UBX"/>
    <property type="match status" value="1"/>
</dbReference>
<dbReference type="GO" id="GO:0051117">
    <property type="term" value="F:ATPase binding"/>
    <property type="evidence" value="ECO:0007669"/>
    <property type="project" value="Ensembl"/>
</dbReference>
<dbReference type="FunFam" id="3.10.20.90:FF:000185">
    <property type="entry name" value="UBX domain-containing protein 6"/>
    <property type="match status" value="1"/>
</dbReference>
<proteinExistence type="predicted"/>
<dbReference type="CDD" id="cd10460">
    <property type="entry name" value="PUB_UBXD1"/>
    <property type="match status" value="1"/>
</dbReference>
<evidence type="ECO:0000256" key="13">
    <source>
        <dbReference type="ARBA" id="ARBA00023765"/>
    </source>
</evidence>
<evidence type="ECO:0000256" key="6">
    <source>
        <dbReference type="ARBA" id="ARBA00022490"/>
    </source>
</evidence>
<accession>A0A8I3WFT8</accession>
<dbReference type="SUPFAM" id="SSF143503">
    <property type="entry name" value="PUG domain-like"/>
    <property type="match status" value="1"/>
</dbReference>
<reference evidence="20 21" key="1">
    <citation type="submission" date="2009-03" db="EMBL/GenBank/DDBJ databases">
        <authorList>
            <person name="Warren W."/>
            <person name="Ye L."/>
            <person name="Minx P."/>
            <person name="Worley K."/>
            <person name="Gibbs R."/>
            <person name="Wilson R.K."/>
        </authorList>
    </citation>
    <scope>NUCLEOTIDE SEQUENCE [LARGE SCALE GENOMIC DNA]</scope>
</reference>
<dbReference type="GO" id="GO:0031901">
    <property type="term" value="C:early endosome membrane"/>
    <property type="evidence" value="ECO:0007669"/>
    <property type="project" value="UniProtKB-SubCell"/>
</dbReference>
<dbReference type="SMART" id="SM00580">
    <property type="entry name" value="PUG"/>
    <property type="match status" value="1"/>
</dbReference>
<dbReference type="SMART" id="SM00166">
    <property type="entry name" value="UBX"/>
    <property type="match status" value="1"/>
</dbReference>
<dbReference type="Gene3D" id="3.10.20.90">
    <property type="entry name" value="Phosphatidylinositol 3-kinase Catalytic Subunit, Chain A, domain 1"/>
    <property type="match status" value="1"/>
</dbReference>
<evidence type="ECO:0000256" key="12">
    <source>
        <dbReference type="ARBA" id="ARBA00023242"/>
    </source>
</evidence>
<keyword evidence="7" id="KW-0967">Endosome</keyword>
<dbReference type="GO" id="GO:0005813">
    <property type="term" value="C:centrosome"/>
    <property type="evidence" value="ECO:0007669"/>
    <property type="project" value="UniProtKB-SubCell"/>
</dbReference>
<comment type="subunit">
    <text evidence="15">Interacts with VCP through the PUB domain (via C-terminus) and VIM motif (via N-terminus); the interaction is direct. Forms a ternary complex with CAV1 and VCP. Interacts with SYVN1. Interacts with HERPUD1. Interacts with VCPKMT. May interact with DERL1. Interacts with PLAA, VCP and YOD1; may form a complex involved in macroautophagy. Interacts with LMAN1.</text>
</comment>
<dbReference type="InterPro" id="IPR029071">
    <property type="entry name" value="Ubiquitin-like_domsf"/>
</dbReference>
<dbReference type="CDD" id="cd16119">
    <property type="entry name" value="UBX_UBXN6"/>
    <property type="match status" value="1"/>
</dbReference>
<dbReference type="Proteomes" id="UP000008225">
    <property type="component" value="Chromosome 22"/>
</dbReference>
<organism evidence="20 21">
    <name type="scientific">Callithrix jacchus</name>
    <name type="common">White-tufted-ear marmoset</name>
    <name type="synonym">Simia Jacchus</name>
    <dbReference type="NCBI Taxonomy" id="9483"/>
    <lineage>
        <taxon>Eukaryota</taxon>
        <taxon>Metazoa</taxon>
        <taxon>Chordata</taxon>
        <taxon>Craniata</taxon>
        <taxon>Vertebrata</taxon>
        <taxon>Euteleostomi</taxon>
        <taxon>Mammalia</taxon>
        <taxon>Eutheria</taxon>
        <taxon>Euarchontoglires</taxon>
        <taxon>Primates</taxon>
        <taxon>Haplorrhini</taxon>
        <taxon>Platyrrhini</taxon>
        <taxon>Cebidae</taxon>
        <taxon>Callitrichinae</taxon>
        <taxon>Callithrix</taxon>
        <taxon>Callithrix</taxon>
    </lineage>
</organism>